<evidence type="ECO:0000313" key="3">
    <source>
        <dbReference type="Proteomes" id="UP000655366"/>
    </source>
</evidence>
<sequence length="235" mass="24510">MKPSISGAAGLGFAALFRGVKALRPDRPIHPAGVALTGTVERSPTSTGSGIRWIDSPGTGAVTGRLSRSLGTPPGCPDILGLALRITTATGHFDLLLASTGMSRAGRWLLLPRRHAGTSAFSSLMPFKGTNGPVLLAAHADGTGMRLPASPEVFQKALGAGTWILGLYHGTPTGPWTRFGTLSLATDPEITDTKTRFDPTTHPLPGAGTYNWATNLRAPAYTTARIPPTHPHDGH</sequence>
<dbReference type="AlphaFoldDB" id="A0A931G6I8"/>
<gene>
    <name evidence="2" type="ORF">IV500_17075</name>
</gene>
<dbReference type="EMBL" id="JADNYM010000025">
    <property type="protein sequence ID" value="MBG0741088.1"/>
    <property type="molecule type" value="Genomic_DNA"/>
</dbReference>
<feature type="compositionally biased region" description="Polar residues" evidence="1">
    <location>
        <begin position="40"/>
        <end position="49"/>
    </location>
</feature>
<reference evidence="2 3" key="1">
    <citation type="submission" date="2020-11" db="EMBL/GenBank/DDBJ databases">
        <title>Arthrobacter antarcticus sp. nov., isolated from Antarctic Soil.</title>
        <authorList>
            <person name="Li J."/>
        </authorList>
    </citation>
    <scope>NUCLEOTIDE SEQUENCE [LARGE SCALE GENOMIC DNA]</scope>
    <source>
        <strain evidence="2 3">Z1-20</strain>
    </source>
</reference>
<evidence type="ECO:0000313" key="2">
    <source>
        <dbReference type="EMBL" id="MBG0741088.1"/>
    </source>
</evidence>
<organism evidence="2 3">
    <name type="scientific">Arthrobacter terrae</name>
    <dbReference type="NCBI Taxonomy" id="2935737"/>
    <lineage>
        <taxon>Bacteria</taxon>
        <taxon>Bacillati</taxon>
        <taxon>Actinomycetota</taxon>
        <taxon>Actinomycetes</taxon>
        <taxon>Micrococcales</taxon>
        <taxon>Micrococcaceae</taxon>
        <taxon>Arthrobacter</taxon>
    </lineage>
</organism>
<protein>
    <recommendedName>
        <fullName evidence="4">Phosphodiesterase</fullName>
    </recommendedName>
</protein>
<dbReference type="SUPFAM" id="SSF56634">
    <property type="entry name" value="Heme-dependent catalase-like"/>
    <property type="match status" value="1"/>
</dbReference>
<dbReference type="InterPro" id="IPR020835">
    <property type="entry name" value="Catalase_sf"/>
</dbReference>
<accession>A0A931G6I8</accession>
<feature type="region of interest" description="Disordered" evidence="1">
    <location>
        <begin position="39"/>
        <end position="58"/>
    </location>
</feature>
<name>A0A931G6I8_9MICC</name>
<dbReference type="RefSeq" id="WP_196398025.1">
    <property type="nucleotide sequence ID" value="NZ_JADNYM010000025.1"/>
</dbReference>
<evidence type="ECO:0000256" key="1">
    <source>
        <dbReference type="SAM" id="MobiDB-lite"/>
    </source>
</evidence>
<dbReference type="GO" id="GO:0020037">
    <property type="term" value="F:heme binding"/>
    <property type="evidence" value="ECO:0007669"/>
    <property type="project" value="InterPro"/>
</dbReference>
<evidence type="ECO:0008006" key="4">
    <source>
        <dbReference type="Google" id="ProtNLM"/>
    </source>
</evidence>
<keyword evidence="3" id="KW-1185">Reference proteome</keyword>
<dbReference type="Proteomes" id="UP000655366">
    <property type="component" value="Unassembled WGS sequence"/>
</dbReference>
<proteinExistence type="predicted"/>
<comment type="caution">
    <text evidence="2">The sequence shown here is derived from an EMBL/GenBank/DDBJ whole genome shotgun (WGS) entry which is preliminary data.</text>
</comment>